<organism evidence="2 3">
    <name type="scientific">Nocardioides agariphilus</name>
    <dbReference type="NCBI Taxonomy" id="433664"/>
    <lineage>
        <taxon>Bacteria</taxon>
        <taxon>Bacillati</taxon>
        <taxon>Actinomycetota</taxon>
        <taxon>Actinomycetes</taxon>
        <taxon>Propionibacteriales</taxon>
        <taxon>Nocardioidaceae</taxon>
        <taxon>Nocardioides</taxon>
    </lineage>
</organism>
<dbReference type="NCBIfam" id="TIGR03969">
    <property type="entry name" value="mycofactocin"/>
    <property type="match status" value="1"/>
</dbReference>
<evidence type="ECO:0000313" key="3">
    <source>
        <dbReference type="Proteomes" id="UP000660668"/>
    </source>
</evidence>
<feature type="region of interest" description="Disordered" evidence="1">
    <location>
        <begin position="1"/>
        <end position="30"/>
    </location>
</feature>
<dbReference type="RefSeq" id="WP_194694381.1">
    <property type="nucleotide sequence ID" value="NZ_JADKPO010000001.1"/>
</dbReference>
<dbReference type="EMBL" id="JADKPO010000001">
    <property type="protein sequence ID" value="MBF4766226.1"/>
    <property type="molecule type" value="Genomic_DNA"/>
</dbReference>
<keyword evidence="3" id="KW-1185">Reference proteome</keyword>
<proteinExistence type="predicted"/>
<evidence type="ECO:0000256" key="1">
    <source>
        <dbReference type="SAM" id="MobiDB-lite"/>
    </source>
</evidence>
<dbReference type="Proteomes" id="UP000660668">
    <property type="component" value="Unassembled WGS sequence"/>
</dbReference>
<gene>
    <name evidence="2" type="primary">mftA</name>
    <name evidence="2" type="ORF">ISU10_00410</name>
</gene>
<name>A0A930YF84_9ACTN</name>
<protein>
    <submittedName>
        <fullName evidence="2">Mycofactocin</fullName>
    </submittedName>
</protein>
<dbReference type="Pfam" id="PF23709">
    <property type="entry name" value="MftA"/>
    <property type="match status" value="1"/>
</dbReference>
<dbReference type="AlphaFoldDB" id="A0A930YF84"/>
<reference evidence="2" key="1">
    <citation type="submission" date="2020-11" db="EMBL/GenBank/DDBJ databases">
        <title>Nocardioides cynanchi sp. nov., isolated from soil of rhizosphere of Cynanchum wilfordii.</title>
        <authorList>
            <person name="Lee J.-S."/>
            <person name="Suh M.K."/>
            <person name="Kim J.-S."/>
        </authorList>
    </citation>
    <scope>NUCLEOTIDE SEQUENCE</scope>
    <source>
        <strain evidence="2">KCTC 19276</strain>
    </source>
</reference>
<dbReference type="InterPro" id="IPR023988">
    <property type="entry name" value="MftA"/>
</dbReference>
<sequence length="48" mass="5163">MSHVKAPAPAPVDTEYEGQGHIDQTSETDLVAEDLIEEISIDGMCGVY</sequence>
<accession>A0A930YF84</accession>
<comment type="caution">
    <text evidence="2">The sequence shown here is derived from an EMBL/GenBank/DDBJ whole genome shotgun (WGS) entry which is preliminary data.</text>
</comment>
<evidence type="ECO:0000313" key="2">
    <source>
        <dbReference type="EMBL" id="MBF4766226.1"/>
    </source>
</evidence>